<evidence type="ECO:0000256" key="1">
    <source>
        <dbReference type="ARBA" id="ARBA00023125"/>
    </source>
</evidence>
<keyword evidence="4" id="KW-1185">Reference proteome</keyword>
<reference evidence="3" key="1">
    <citation type="submission" date="2020-05" db="EMBL/GenBank/DDBJ databases">
        <authorList>
            <consortium name="Genoscope - CEA"/>
            <person name="William W."/>
        </authorList>
    </citation>
    <scope>NUCLEOTIDE SEQUENCE [LARGE SCALE GENOMIC DNA]</scope>
    <source>
        <strain evidence="3">PCC 7821</strain>
    </source>
</reference>
<evidence type="ECO:0000259" key="2">
    <source>
        <dbReference type="Pfam" id="PF07282"/>
    </source>
</evidence>
<dbReference type="EMBL" id="CZCZ02000014">
    <property type="protein sequence ID" value="CAC5344528.1"/>
    <property type="molecule type" value="Genomic_DNA"/>
</dbReference>
<evidence type="ECO:0000313" key="4">
    <source>
        <dbReference type="Proteomes" id="UP000196521"/>
    </source>
</evidence>
<evidence type="ECO:0000313" key="3">
    <source>
        <dbReference type="EMBL" id="CAC5344528.1"/>
    </source>
</evidence>
<accession>A0A6J7ZPI5</accession>
<feature type="domain" description="Cas12f1-like TNB" evidence="2">
    <location>
        <begin position="79"/>
        <end position="143"/>
    </location>
</feature>
<dbReference type="InterPro" id="IPR010095">
    <property type="entry name" value="Cas12f1-like_TNB"/>
</dbReference>
<dbReference type="GO" id="GO:0003677">
    <property type="term" value="F:DNA binding"/>
    <property type="evidence" value="ECO:0007669"/>
    <property type="project" value="UniProtKB-KW"/>
</dbReference>
<name>A0A6J7ZPI5_PLARU</name>
<keyword evidence="1" id="KW-0238">DNA-binding</keyword>
<organism evidence="3 4">
    <name type="scientific">Planktothrix rubescens CCAP 1459/22</name>
    <dbReference type="NCBI Taxonomy" id="329571"/>
    <lineage>
        <taxon>Bacteria</taxon>
        <taxon>Bacillati</taxon>
        <taxon>Cyanobacteriota</taxon>
        <taxon>Cyanophyceae</taxon>
        <taxon>Oscillatoriophycideae</taxon>
        <taxon>Oscillatoriales</taxon>
        <taxon>Microcoleaceae</taxon>
        <taxon>Planktothrix</taxon>
    </lineage>
</organism>
<protein>
    <submittedName>
        <fullName evidence="3">Transposase</fullName>
    </submittedName>
</protein>
<dbReference type="Pfam" id="PF07282">
    <property type="entry name" value="Cas12f1-like_TNB"/>
    <property type="match status" value="1"/>
</dbReference>
<dbReference type="EMBL" id="LR812490">
    <property type="protein sequence ID" value="CAC5344528.1"/>
    <property type="molecule type" value="Genomic_DNA"/>
</dbReference>
<gene>
    <name evidence="3" type="ORF">PLAN_40943</name>
</gene>
<dbReference type="AlphaFoldDB" id="A0A6J7ZPI5"/>
<proteinExistence type="predicted"/>
<sequence length="191" mass="21485">MNQGNTKPEKSYTRKLCSQAMEITKVIRKMGLKPRRFTTALIVNLCCNISQFCAEIYSMIIKNMAKNHCLAKSINDASWYQFRIWIEYFGKVFERVTVAVNPQYTSSYCSSCGEIVKKTLSTRTHVCRCGCAMDRNENAARNILSRGLSTVGLMGTFMLDMSNALGESTSTRAGEILFEQVGSVNKESPRL</sequence>
<comment type="caution">
    <text evidence="3">The sequence shown here is derived from an EMBL/GenBank/DDBJ whole genome shotgun (WGS) entry which is preliminary data.</text>
</comment>
<dbReference type="Proteomes" id="UP000196521">
    <property type="component" value="Chromosome"/>
</dbReference>